<dbReference type="AlphaFoldDB" id="A0ABC8KCN4"/>
<proteinExistence type="predicted"/>
<sequence length="131" mass="13866">MNEMVTTAGGGFTRSPSQSITLDCASHPAAVISATARTVPFQLELSFGGGACYQIPTTHPVYFLDLLGNGGRGQPPVSSAFRLPVMNVPTMMACGAQRNSVSSSVVNFEGGIEKRSQTLDLDLNFALQLRE</sequence>
<dbReference type="EMBL" id="CAKOAT010216154">
    <property type="protein sequence ID" value="CAH8356129.1"/>
    <property type="molecule type" value="Genomic_DNA"/>
</dbReference>
<gene>
    <name evidence="1" type="ORF">ERUC_LOCUS21884</name>
</gene>
<name>A0ABC8KCN4_ERUVS</name>
<evidence type="ECO:0000313" key="2">
    <source>
        <dbReference type="Proteomes" id="UP001642260"/>
    </source>
</evidence>
<dbReference type="Proteomes" id="UP001642260">
    <property type="component" value="Unassembled WGS sequence"/>
</dbReference>
<evidence type="ECO:0000313" key="1">
    <source>
        <dbReference type="EMBL" id="CAH8356129.1"/>
    </source>
</evidence>
<organism evidence="1 2">
    <name type="scientific">Eruca vesicaria subsp. sativa</name>
    <name type="common">Garden rocket</name>
    <name type="synonym">Eruca sativa</name>
    <dbReference type="NCBI Taxonomy" id="29727"/>
    <lineage>
        <taxon>Eukaryota</taxon>
        <taxon>Viridiplantae</taxon>
        <taxon>Streptophyta</taxon>
        <taxon>Embryophyta</taxon>
        <taxon>Tracheophyta</taxon>
        <taxon>Spermatophyta</taxon>
        <taxon>Magnoliopsida</taxon>
        <taxon>eudicotyledons</taxon>
        <taxon>Gunneridae</taxon>
        <taxon>Pentapetalae</taxon>
        <taxon>rosids</taxon>
        <taxon>malvids</taxon>
        <taxon>Brassicales</taxon>
        <taxon>Brassicaceae</taxon>
        <taxon>Brassiceae</taxon>
        <taxon>Eruca</taxon>
    </lineage>
</organism>
<accession>A0ABC8KCN4</accession>
<protein>
    <submittedName>
        <fullName evidence="1">Uncharacterized protein</fullName>
    </submittedName>
</protein>
<keyword evidence="2" id="KW-1185">Reference proteome</keyword>
<reference evidence="1 2" key="1">
    <citation type="submission" date="2022-03" db="EMBL/GenBank/DDBJ databases">
        <authorList>
            <person name="Macdonald S."/>
            <person name="Ahmed S."/>
            <person name="Newling K."/>
        </authorList>
    </citation>
    <scope>NUCLEOTIDE SEQUENCE [LARGE SCALE GENOMIC DNA]</scope>
</reference>
<comment type="caution">
    <text evidence="1">The sequence shown here is derived from an EMBL/GenBank/DDBJ whole genome shotgun (WGS) entry which is preliminary data.</text>
</comment>